<reference evidence="2" key="1">
    <citation type="submission" date="2021-06" db="EMBL/GenBank/DDBJ databases">
        <authorList>
            <person name="Huq M.A."/>
        </authorList>
    </citation>
    <scope>NUCLEOTIDE SEQUENCE</scope>
    <source>
        <strain evidence="2">MAH-26</strain>
    </source>
</reference>
<dbReference type="PANTHER" id="PTHR38011:SF11">
    <property type="entry name" value="2,5-DIAMINO-6-RIBOSYLAMINO-4(3H)-PYRIMIDINONE 5'-PHOSPHATE REDUCTASE"/>
    <property type="match status" value="1"/>
</dbReference>
<dbReference type="InterPro" id="IPR002734">
    <property type="entry name" value="RibDG_C"/>
</dbReference>
<sequence>MMSKRQVMIFIACSVDGYIATKDNDISWLDMVDREGEDYGYFDFIKNVDTVLLGRKTYDKVLTLSDTFWHKDRKTIVLSNSKTGSDENVTFFNGPITELIADLQKQEGKNIFCDGGSEIIFELMKHDLIDRFIISVIPVFLGDGVSLFKPGRHIQRLELKRSMSFPSGLVQLWYEKMNQNKDLLL</sequence>
<gene>
    <name evidence="2" type="ORF">KTO63_15210</name>
</gene>
<dbReference type="AlphaFoldDB" id="A0A9E2S9Q2"/>
<organism evidence="2 3">
    <name type="scientific">Pinibacter aurantiacus</name>
    <dbReference type="NCBI Taxonomy" id="2851599"/>
    <lineage>
        <taxon>Bacteria</taxon>
        <taxon>Pseudomonadati</taxon>
        <taxon>Bacteroidota</taxon>
        <taxon>Chitinophagia</taxon>
        <taxon>Chitinophagales</taxon>
        <taxon>Chitinophagaceae</taxon>
        <taxon>Pinibacter</taxon>
    </lineage>
</organism>
<name>A0A9E2S9Q2_9BACT</name>
<dbReference type="GO" id="GO:0009231">
    <property type="term" value="P:riboflavin biosynthetic process"/>
    <property type="evidence" value="ECO:0007669"/>
    <property type="project" value="InterPro"/>
</dbReference>
<dbReference type="Pfam" id="PF01872">
    <property type="entry name" value="RibD_C"/>
    <property type="match status" value="1"/>
</dbReference>
<evidence type="ECO:0000313" key="2">
    <source>
        <dbReference type="EMBL" id="MBV4358511.1"/>
    </source>
</evidence>
<dbReference type="InterPro" id="IPR050765">
    <property type="entry name" value="Riboflavin_Biosynth_HTPR"/>
</dbReference>
<dbReference type="EMBL" id="JAHSPG010000012">
    <property type="protein sequence ID" value="MBV4358511.1"/>
    <property type="molecule type" value="Genomic_DNA"/>
</dbReference>
<proteinExistence type="predicted"/>
<accession>A0A9E2S9Q2</accession>
<comment type="caution">
    <text evidence="2">The sequence shown here is derived from an EMBL/GenBank/DDBJ whole genome shotgun (WGS) entry which is preliminary data.</text>
</comment>
<feature type="domain" description="Bacterial bifunctional deaminase-reductase C-terminal" evidence="1">
    <location>
        <begin position="6"/>
        <end position="170"/>
    </location>
</feature>
<evidence type="ECO:0000313" key="3">
    <source>
        <dbReference type="Proteomes" id="UP000812270"/>
    </source>
</evidence>
<dbReference type="Proteomes" id="UP000812270">
    <property type="component" value="Unassembled WGS sequence"/>
</dbReference>
<protein>
    <submittedName>
        <fullName evidence="2">Dihydrofolate reductase family protein</fullName>
    </submittedName>
</protein>
<dbReference type="PANTHER" id="PTHR38011">
    <property type="entry name" value="DIHYDROFOLATE REDUCTASE FAMILY PROTEIN (AFU_ORTHOLOGUE AFUA_8G06820)"/>
    <property type="match status" value="1"/>
</dbReference>
<keyword evidence="3" id="KW-1185">Reference proteome</keyword>
<dbReference type="GO" id="GO:0008703">
    <property type="term" value="F:5-amino-6-(5-phosphoribosylamino)uracil reductase activity"/>
    <property type="evidence" value="ECO:0007669"/>
    <property type="project" value="InterPro"/>
</dbReference>
<evidence type="ECO:0000259" key="1">
    <source>
        <dbReference type="Pfam" id="PF01872"/>
    </source>
</evidence>